<keyword evidence="4" id="KW-1185">Reference proteome</keyword>
<dbReference type="EMBL" id="AM167904">
    <property type="protein sequence ID" value="CAJ49689.1"/>
    <property type="molecule type" value="Genomic_DNA"/>
</dbReference>
<dbReference type="OrthoDB" id="8527419at2"/>
<sequence length="192" mass="21209">MTDRLFSSLQCHLSALGVALWLAWASVAPAMAAQDAPPAFMQQVLPGAGVWGQGQLRIWGLRIYDARLWVGPQFDAADIAAQPLALELTYHRAFKGADIARRSIEEIERQGSLPAEQVQRWSTALTALFPDVQAGERLTGLYQPGQGMMLWRGDEFLGMSEDAELARRFFDIWLSPRTSEPGLRSALLAPKS</sequence>
<dbReference type="RefSeq" id="WP_012417745.1">
    <property type="nucleotide sequence ID" value="NC_010645.1"/>
</dbReference>
<organism evidence="3 4">
    <name type="scientific">Bordetella avium (strain 197N)</name>
    <dbReference type="NCBI Taxonomy" id="360910"/>
    <lineage>
        <taxon>Bacteria</taxon>
        <taxon>Pseudomonadati</taxon>
        <taxon>Pseudomonadota</taxon>
        <taxon>Betaproteobacteria</taxon>
        <taxon>Burkholderiales</taxon>
        <taxon>Alcaligenaceae</taxon>
        <taxon>Bordetella</taxon>
    </lineage>
</organism>
<keyword evidence="1" id="KW-0732">Signal</keyword>
<dbReference type="AlphaFoldDB" id="Q2KZK1"/>
<dbReference type="Pfam" id="PF16036">
    <property type="entry name" value="Chalcone_3"/>
    <property type="match status" value="1"/>
</dbReference>
<proteinExistence type="predicted"/>
<protein>
    <submittedName>
        <fullName evidence="3">Exported protein</fullName>
    </submittedName>
</protein>
<reference evidence="3 4" key="1">
    <citation type="journal article" date="2006" name="J. Bacteriol.">
        <title>Comparison of the genome sequence of the poultry pathogen Bordetella avium with those of B. bronchiseptica, B. pertussis, and B. parapertussis reveals extensive diversity in surface structures associated with host interaction.</title>
        <authorList>
            <person name="Sebaihia M."/>
            <person name="Preston A."/>
            <person name="Maskell D.J."/>
            <person name="Kuzmiak H."/>
            <person name="Connell T.D."/>
            <person name="King N.D."/>
            <person name="Orndorff P.E."/>
            <person name="Miyamoto D.M."/>
            <person name="Thomson N.R."/>
            <person name="Harris D."/>
            <person name="Goble A."/>
            <person name="Lord A."/>
            <person name="Murphy L."/>
            <person name="Quail M.A."/>
            <person name="Rutter S."/>
            <person name="Squares R."/>
            <person name="Squares S."/>
            <person name="Woodward J."/>
            <person name="Parkhill J."/>
            <person name="Temple L.M."/>
        </authorList>
    </citation>
    <scope>NUCLEOTIDE SEQUENCE [LARGE SCALE GENOMIC DNA]</scope>
    <source>
        <strain evidence="3 4">197N</strain>
    </source>
</reference>
<feature type="signal peptide" evidence="1">
    <location>
        <begin position="1"/>
        <end position="32"/>
    </location>
</feature>
<dbReference type="InterPro" id="IPR016087">
    <property type="entry name" value="Chalcone_isomerase"/>
</dbReference>
<dbReference type="HOGENOM" id="CLU_102167_1_0_4"/>
<feature type="domain" description="Chalcone isomerase" evidence="2">
    <location>
        <begin position="63"/>
        <end position="188"/>
    </location>
</feature>
<evidence type="ECO:0000259" key="2">
    <source>
        <dbReference type="Pfam" id="PF16036"/>
    </source>
</evidence>
<dbReference type="eggNOG" id="COG3572">
    <property type="taxonomic scope" value="Bacteria"/>
</dbReference>
<accession>Q2KZK1</accession>
<dbReference type="KEGG" id="bav:BAV2079"/>
<dbReference type="Proteomes" id="UP000001977">
    <property type="component" value="Chromosome"/>
</dbReference>
<evidence type="ECO:0000313" key="3">
    <source>
        <dbReference type="EMBL" id="CAJ49689.1"/>
    </source>
</evidence>
<name>Q2KZK1_BORA1</name>
<dbReference type="GeneID" id="92934861"/>
<evidence type="ECO:0000256" key="1">
    <source>
        <dbReference type="SAM" id="SignalP"/>
    </source>
</evidence>
<evidence type="ECO:0000313" key="4">
    <source>
        <dbReference type="Proteomes" id="UP000001977"/>
    </source>
</evidence>
<feature type="chain" id="PRO_5004211647" evidence="1">
    <location>
        <begin position="33"/>
        <end position="192"/>
    </location>
</feature>
<gene>
    <name evidence="3" type="ordered locus">BAV2079</name>
</gene>
<dbReference type="STRING" id="360910.BAV2079"/>